<keyword evidence="1" id="KW-1133">Transmembrane helix</keyword>
<protein>
    <submittedName>
        <fullName evidence="2">Uncharacterized protein</fullName>
    </submittedName>
</protein>
<proteinExistence type="predicted"/>
<accession>A0A2P2MYV5</accession>
<dbReference type="AlphaFoldDB" id="A0A2P2MYV5"/>
<feature type="transmembrane region" description="Helical" evidence="1">
    <location>
        <begin position="15"/>
        <end position="32"/>
    </location>
</feature>
<name>A0A2P2MYV5_RHIMU</name>
<keyword evidence="1" id="KW-0472">Membrane</keyword>
<organism evidence="2">
    <name type="scientific">Rhizophora mucronata</name>
    <name type="common">Asiatic mangrove</name>
    <dbReference type="NCBI Taxonomy" id="61149"/>
    <lineage>
        <taxon>Eukaryota</taxon>
        <taxon>Viridiplantae</taxon>
        <taxon>Streptophyta</taxon>
        <taxon>Embryophyta</taxon>
        <taxon>Tracheophyta</taxon>
        <taxon>Spermatophyta</taxon>
        <taxon>Magnoliopsida</taxon>
        <taxon>eudicotyledons</taxon>
        <taxon>Gunneridae</taxon>
        <taxon>Pentapetalae</taxon>
        <taxon>rosids</taxon>
        <taxon>fabids</taxon>
        <taxon>Malpighiales</taxon>
        <taxon>Rhizophoraceae</taxon>
        <taxon>Rhizophora</taxon>
    </lineage>
</organism>
<reference evidence="2" key="1">
    <citation type="submission" date="2018-02" db="EMBL/GenBank/DDBJ databases">
        <title>Rhizophora mucronata_Transcriptome.</title>
        <authorList>
            <person name="Meera S.P."/>
            <person name="Sreeshan A."/>
            <person name="Augustine A."/>
        </authorList>
    </citation>
    <scope>NUCLEOTIDE SEQUENCE</scope>
    <source>
        <tissue evidence="2">Leaf</tissue>
    </source>
</reference>
<evidence type="ECO:0000313" key="2">
    <source>
        <dbReference type="EMBL" id="MBX35394.1"/>
    </source>
</evidence>
<sequence>MVPTKTAGFLSRDMQIGRILAMVALFGCIRSFNIKQKNLNASSINPFSENPAMIAFQETTSFSLMLRKTVYASFRTTPHFAYMDTRAFPTRVCVPNPDLVA</sequence>
<dbReference type="EMBL" id="GGEC01054910">
    <property type="protein sequence ID" value="MBX35394.1"/>
    <property type="molecule type" value="Transcribed_RNA"/>
</dbReference>
<evidence type="ECO:0000256" key="1">
    <source>
        <dbReference type="SAM" id="Phobius"/>
    </source>
</evidence>
<keyword evidence="1" id="KW-0812">Transmembrane</keyword>